<dbReference type="Gene3D" id="3.30.559.10">
    <property type="entry name" value="Chloramphenicol acetyltransferase-like domain"/>
    <property type="match status" value="3"/>
</dbReference>
<accession>A0AAV0QM33</accession>
<name>A0AAV0QM33_9ROSI</name>
<evidence type="ECO:0000256" key="1">
    <source>
        <dbReference type="ARBA" id="ARBA00022679"/>
    </source>
</evidence>
<gene>
    <name evidence="3" type="ORF">LITE_LOCUS44022</name>
</gene>
<evidence type="ECO:0000313" key="3">
    <source>
        <dbReference type="EMBL" id="CAI0546572.1"/>
    </source>
</evidence>
<protein>
    <recommendedName>
        <fullName evidence="5">BAHD acyltransferase DCR</fullName>
    </recommendedName>
</protein>
<dbReference type="Pfam" id="PF02458">
    <property type="entry name" value="Transferase"/>
    <property type="match status" value="2"/>
</dbReference>
<evidence type="ECO:0000313" key="4">
    <source>
        <dbReference type="Proteomes" id="UP001154282"/>
    </source>
</evidence>
<feature type="compositionally biased region" description="Basic residues" evidence="2">
    <location>
        <begin position="506"/>
        <end position="516"/>
    </location>
</feature>
<dbReference type="EMBL" id="CAMGYJ010000010">
    <property type="protein sequence ID" value="CAI0546572.1"/>
    <property type="molecule type" value="Genomic_DNA"/>
</dbReference>
<dbReference type="PANTHER" id="PTHR31896:SF76">
    <property type="entry name" value="BAHD ACYLTRANSFERASE DCR"/>
    <property type="match status" value="1"/>
</dbReference>
<reference evidence="3" key="1">
    <citation type="submission" date="2022-08" db="EMBL/GenBank/DDBJ databases">
        <authorList>
            <person name="Gutierrez-Valencia J."/>
        </authorList>
    </citation>
    <scope>NUCLEOTIDE SEQUENCE</scope>
</reference>
<organism evidence="3 4">
    <name type="scientific">Linum tenue</name>
    <dbReference type="NCBI Taxonomy" id="586396"/>
    <lineage>
        <taxon>Eukaryota</taxon>
        <taxon>Viridiplantae</taxon>
        <taxon>Streptophyta</taxon>
        <taxon>Embryophyta</taxon>
        <taxon>Tracheophyta</taxon>
        <taxon>Spermatophyta</taxon>
        <taxon>Magnoliopsida</taxon>
        <taxon>eudicotyledons</taxon>
        <taxon>Gunneridae</taxon>
        <taxon>Pentapetalae</taxon>
        <taxon>rosids</taxon>
        <taxon>fabids</taxon>
        <taxon>Malpighiales</taxon>
        <taxon>Linaceae</taxon>
        <taxon>Linum</taxon>
    </lineage>
</organism>
<feature type="region of interest" description="Disordered" evidence="2">
    <location>
        <begin position="453"/>
        <end position="582"/>
    </location>
</feature>
<dbReference type="Proteomes" id="UP001154282">
    <property type="component" value="Unassembled WGS sequence"/>
</dbReference>
<dbReference type="AlphaFoldDB" id="A0AAV0QM33"/>
<keyword evidence="1" id="KW-0808">Transferase</keyword>
<proteinExistence type="predicted"/>
<feature type="compositionally biased region" description="Basic and acidic residues" evidence="2">
    <location>
        <begin position="535"/>
        <end position="544"/>
    </location>
</feature>
<dbReference type="PANTHER" id="PTHR31896">
    <property type="entry name" value="FAMILY REGULATORY PROTEIN, PUTATIVE (AFU_ORTHOLOGUE AFUA_3G14730)-RELATED"/>
    <property type="match status" value="1"/>
</dbReference>
<evidence type="ECO:0000256" key="2">
    <source>
        <dbReference type="SAM" id="MobiDB-lite"/>
    </source>
</evidence>
<dbReference type="GO" id="GO:0016740">
    <property type="term" value="F:transferase activity"/>
    <property type="evidence" value="ECO:0007669"/>
    <property type="project" value="UniProtKB-KW"/>
</dbReference>
<dbReference type="InterPro" id="IPR051283">
    <property type="entry name" value="Sec_Metabolite_Acyltrans"/>
</dbReference>
<sequence length="806" mass="87895">MAAVKIASKALVKPAKKIGRTECQLVTFDLPYLAFYYNQKLLIYQSDAVFADAAAKLKDGLAAVLDDFYQLAGRLGKDDEGVFRVEYDDDMDGAGVEFSEAAADGISVADLIADDGTSSFKDLIPYTGVLNVEGLHRPLLALTKLRDGLAMGLAFNHAILDGTSTWHFMGSWAEICNGSSSISVPPFLERTKARNTRVKLDLSPPDPLTKPNTDSGAPAKILREKVFKFPESAIAKIKSTVNSTPQSDGGSKPFSTFQSLGVHIWRHVSRARDLKPEDYTVFTIFVDCRKRVDPAMPDSYFGNLIQAIFTVLPAGMLSGNPPEFGAAMIQGAIEKHDAKAIDGRNEEWEAAPKVFQYKDAGVNCVAVGSSPRFRVYDVDFGFGKPESVRSGSNNRFDGMVFLYRGKEGGIDVEISLESGAMEKLEKDGEFLIEEGIAVNDLLNKPSTSAPTLGFLHFPPSSPIRISQDLMDSPERGRSDSKRDVGDSSDIKSDRAGDDEDMEGSDKRKHRSSKSRKLSNGDEGDGLDGSGRRRSGGGDRSESRKSSISIPPFLERTKARNTRVKLDLSPPDPLTKPNTDSGAPAKILREKVFKFPESAIAKIKSTVNSTPQSDGGSKPFSTFQSLGVHIWRHVSRARDLKPEDYTVFTIFVDCRKRVDPAMPDSYFGNLIQAIFTVLPAGMLSGNPPEFGAAMIQGAIEKHDAKAIDGRNEEWEAAPKVFQYKDAGVNCVAVGSSPRFRVYDVDFGFGKPESVRSGSNNRFDGMVFLYRGKEGGIDVEISLESGAMEKLEKDGEFLLQEGIAVNGN</sequence>
<evidence type="ECO:0008006" key="5">
    <source>
        <dbReference type="Google" id="ProtNLM"/>
    </source>
</evidence>
<feature type="compositionally biased region" description="Basic and acidic residues" evidence="2">
    <location>
        <begin position="472"/>
        <end position="495"/>
    </location>
</feature>
<keyword evidence="4" id="KW-1185">Reference proteome</keyword>
<dbReference type="InterPro" id="IPR023213">
    <property type="entry name" value="CAT-like_dom_sf"/>
</dbReference>
<comment type="caution">
    <text evidence="3">The sequence shown here is derived from an EMBL/GenBank/DDBJ whole genome shotgun (WGS) entry which is preliminary data.</text>
</comment>